<evidence type="ECO:0000259" key="10">
    <source>
        <dbReference type="Pfam" id="PF08669"/>
    </source>
</evidence>
<dbReference type="Gene3D" id="3.30.70.1400">
    <property type="entry name" value="Aminomethyltransferase beta-barrel domains"/>
    <property type="match status" value="1"/>
</dbReference>
<organism evidence="11 12">
    <name type="scientific">Nitrosospira multiformis (strain ATCC 25196 / NCIMB 11849 / C 71)</name>
    <dbReference type="NCBI Taxonomy" id="323848"/>
    <lineage>
        <taxon>Bacteria</taxon>
        <taxon>Pseudomonadati</taxon>
        <taxon>Pseudomonadota</taxon>
        <taxon>Betaproteobacteria</taxon>
        <taxon>Nitrosomonadales</taxon>
        <taxon>Nitrosomonadaceae</taxon>
        <taxon>Nitrosospira</taxon>
    </lineage>
</organism>
<dbReference type="PIRSF" id="PIRSF006487">
    <property type="entry name" value="GcvT"/>
    <property type="match status" value="1"/>
</dbReference>
<comment type="similarity">
    <text evidence="1 7">Belongs to the GcvT family.</text>
</comment>
<protein>
    <recommendedName>
        <fullName evidence="2 7">Aminomethyltransferase</fullName>
        <ecNumber evidence="2 7">2.1.2.10</ecNumber>
    </recommendedName>
    <alternativeName>
        <fullName evidence="5 7">Glycine cleavage system T protein</fullName>
    </alternativeName>
</protein>
<dbReference type="FunFam" id="3.30.70.1400:FF:000001">
    <property type="entry name" value="Aminomethyltransferase"/>
    <property type="match status" value="1"/>
</dbReference>
<dbReference type="InterPro" id="IPR006223">
    <property type="entry name" value="GcvT"/>
</dbReference>
<dbReference type="PANTHER" id="PTHR43757:SF2">
    <property type="entry name" value="AMINOMETHYLTRANSFERASE, MITOCHONDRIAL"/>
    <property type="match status" value="1"/>
</dbReference>
<evidence type="ECO:0000313" key="12">
    <source>
        <dbReference type="Proteomes" id="UP000002718"/>
    </source>
</evidence>
<sequence>MKTTPLNQTHRDMNAKMVDFGGWDMPLHYGSQLDEHHKVRSDAGMFDVSHMLAVDIEGESARAFLRQLVANNIDKLTQLGKALYSCMLNPDGGVIDDLIIYFLTESHFRMVVNAGTADKDMAWMLSQRDRIAPGLEITPRRDLAMIAVQGPNARAKVWQVLPGSQTDTENLKLFQAAFFDKYFIARTGYTGEDGFEITLPAADATNFWNKLHAAGVAPAGLGARDTLRLEAGMNLYGQDMDETINPLEAGLGWTVDLKSDRDFIGKQALLDRPVTQQLTGLVLLDRGVLRSHQKVVTQNDGGEGEITSGGFSPTLNQSIALARLPLDVSPGDEVQVVVRDKRLKAKVVKYPFVRNGKILV</sequence>
<dbReference type="NCBIfam" id="NF001567">
    <property type="entry name" value="PRK00389.1"/>
    <property type="match status" value="1"/>
</dbReference>
<feature type="binding site" evidence="8">
    <location>
        <position position="196"/>
    </location>
    <ligand>
        <name>substrate</name>
    </ligand>
</feature>
<feature type="domain" description="Aminomethyltransferase C-terminal" evidence="10">
    <location>
        <begin position="277"/>
        <end position="353"/>
    </location>
</feature>
<comment type="function">
    <text evidence="7">The glycine cleavage system catalyzes the degradation of glycine.</text>
</comment>
<evidence type="ECO:0000256" key="1">
    <source>
        <dbReference type="ARBA" id="ARBA00008609"/>
    </source>
</evidence>
<dbReference type="InterPro" id="IPR027266">
    <property type="entry name" value="TrmE/GcvT-like"/>
</dbReference>
<dbReference type="HOGENOM" id="CLU_007884_10_2_4"/>
<evidence type="ECO:0000259" key="9">
    <source>
        <dbReference type="Pfam" id="PF01571"/>
    </source>
</evidence>
<evidence type="ECO:0000313" key="11">
    <source>
        <dbReference type="EMBL" id="ABB73522.1"/>
    </source>
</evidence>
<accession>Q2YCJ9</accession>
<evidence type="ECO:0000256" key="7">
    <source>
        <dbReference type="HAMAP-Rule" id="MF_00259"/>
    </source>
</evidence>
<dbReference type="GO" id="GO:0005829">
    <property type="term" value="C:cytosol"/>
    <property type="evidence" value="ECO:0007669"/>
    <property type="project" value="TreeGrafter"/>
</dbReference>
<dbReference type="GO" id="GO:0004047">
    <property type="term" value="F:aminomethyltransferase activity"/>
    <property type="evidence" value="ECO:0007669"/>
    <property type="project" value="UniProtKB-UniRule"/>
</dbReference>
<feature type="domain" description="GCVT N-terminal" evidence="9">
    <location>
        <begin position="7"/>
        <end position="258"/>
    </location>
</feature>
<proteinExistence type="inferred from homology"/>
<evidence type="ECO:0000256" key="5">
    <source>
        <dbReference type="ARBA" id="ARBA00031395"/>
    </source>
</evidence>
<dbReference type="AlphaFoldDB" id="Q2YCJ9"/>
<dbReference type="EC" id="2.1.2.10" evidence="2 7"/>
<dbReference type="Proteomes" id="UP000002718">
    <property type="component" value="Chromosome"/>
</dbReference>
<dbReference type="SUPFAM" id="SSF101790">
    <property type="entry name" value="Aminomethyltransferase beta-barrel domain"/>
    <property type="match status" value="1"/>
</dbReference>
<dbReference type="InterPro" id="IPR006222">
    <property type="entry name" value="GCVT_N"/>
</dbReference>
<dbReference type="Gene3D" id="3.30.1360.120">
    <property type="entry name" value="Probable tRNA modification gtpase trme, domain 1"/>
    <property type="match status" value="1"/>
</dbReference>
<keyword evidence="4 7" id="KW-0808">Transferase</keyword>
<dbReference type="PANTHER" id="PTHR43757">
    <property type="entry name" value="AMINOMETHYLTRANSFERASE"/>
    <property type="match status" value="1"/>
</dbReference>
<dbReference type="RefSeq" id="WP_011379576.1">
    <property type="nucleotide sequence ID" value="NC_007614.1"/>
</dbReference>
<evidence type="ECO:0000256" key="2">
    <source>
        <dbReference type="ARBA" id="ARBA00012616"/>
    </source>
</evidence>
<evidence type="ECO:0000256" key="3">
    <source>
        <dbReference type="ARBA" id="ARBA00022576"/>
    </source>
</evidence>
<dbReference type="Pfam" id="PF08669">
    <property type="entry name" value="GCV_T_C"/>
    <property type="match status" value="1"/>
</dbReference>
<keyword evidence="12" id="KW-1185">Reference proteome</keyword>
<evidence type="ECO:0000256" key="8">
    <source>
        <dbReference type="PIRSR" id="PIRSR006487-1"/>
    </source>
</evidence>
<dbReference type="STRING" id="323848.Nmul_A0214"/>
<dbReference type="GO" id="GO:0019464">
    <property type="term" value="P:glycine decarboxylation via glycine cleavage system"/>
    <property type="evidence" value="ECO:0007669"/>
    <property type="project" value="UniProtKB-UniRule"/>
</dbReference>
<dbReference type="NCBIfam" id="TIGR00528">
    <property type="entry name" value="gcvT"/>
    <property type="match status" value="1"/>
</dbReference>
<evidence type="ECO:0000256" key="4">
    <source>
        <dbReference type="ARBA" id="ARBA00022679"/>
    </source>
</evidence>
<reference evidence="11 12" key="2">
    <citation type="journal article" date="2008" name="Appl. Environ. Microbiol.">
        <title>Complete genome sequence of Nitrosospira multiformis, an ammonia-oxidizing bacterium from the soil environment.</title>
        <authorList>
            <person name="Norton J.M."/>
            <person name="Klotz M.G."/>
            <person name="Stein L.Y."/>
            <person name="Arp D.J."/>
            <person name="Bottomley P.J."/>
            <person name="Chain P.S."/>
            <person name="Hauser L.J."/>
            <person name="Land M.L."/>
            <person name="Larimer F.W."/>
            <person name="Shin M.W."/>
            <person name="Starkenburg S.R."/>
        </authorList>
    </citation>
    <scope>NUCLEOTIDE SEQUENCE [LARGE SCALE GENOMIC DNA]</scope>
    <source>
        <strain evidence="12">ATCC 25196 / NCIMB 11849 / C 71</strain>
    </source>
</reference>
<dbReference type="InterPro" id="IPR013977">
    <property type="entry name" value="GcvT_C"/>
</dbReference>
<dbReference type="FunFam" id="4.10.1250.10:FF:000001">
    <property type="entry name" value="Aminomethyltransferase"/>
    <property type="match status" value="1"/>
</dbReference>
<dbReference type="eggNOG" id="COG0404">
    <property type="taxonomic scope" value="Bacteria"/>
</dbReference>
<dbReference type="InterPro" id="IPR022903">
    <property type="entry name" value="GcvT_bac"/>
</dbReference>
<dbReference type="GO" id="GO:0008483">
    <property type="term" value="F:transaminase activity"/>
    <property type="evidence" value="ECO:0007669"/>
    <property type="project" value="UniProtKB-KW"/>
</dbReference>
<dbReference type="Gene3D" id="4.10.1250.10">
    <property type="entry name" value="Aminomethyltransferase fragment"/>
    <property type="match status" value="1"/>
</dbReference>
<dbReference type="KEGG" id="nmu:Nmul_A0214"/>
<gene>
    <name evidence="7" type="primary">gcvT</name>
    <name evidence="11" type="ordered locus">Nmul_A0214</name>
</gene>
<keyword evidence="3 7" id="KW-0032">Aminotransferase</keyword>
<dbReference type="Pfam" id="PF01571">
    <property type="entry name" value="GCV_T"/>
    <property type="match status" value="1"/>
</dbReference>
<dbReference type="SUPFAM" id="SSF103025">
    <property type="entry name" value="Folate-binding domain"/>
    <property type="match status" value="1"/>
</dbReference>
<name>Q2YCJ9_NITMU</name>
<comment type="subunit">
    <text evidence="7">The glycine cleavage system is composed of four proteins: P, T, L and H.</text>
</comment>
<dbReference type="GO" id="GO:0005960">
    <property type="term" value="C:glycine cleavage complex"/>
    <property type="evidence" value="ECO:0007669"/>
    <property type="project" value="InterPro"/>
</dbReference>
<comment type="catalytic activity">
    <reaction evidence="6 7">
        <text>N(6)-[(R)-S(8)-aminomethyldihydrolipoyl]-L-lysyl-[protein] + (6S)-5,6,7,8-tetrahydrofolate = N(6)-[(R)-dihydrolipoyl]-L-lysyl-[protein] + (6R)-5,10-methylene-5,6,7,8-tetrahydrofolate + NH4(+)</text>
        <dbReference type="Rhea" id="RHEA:16945"/>
        <dbReference type="Rhea" id="RHEA-COMP:10475"/>
        <dbReference type="Rhea" id="RHEA-COMP:10492"/>
        <dbReference type="ChEBI" id="CHEBI:15636"/>
        <dbReference type="ChEBI" id="CHEBI:28938"/>
        <dbReference type="ChEBI" id="CHEBI:57453"/>
        <dbReference type="ChEBI" id="CHEBI:83100"/>
        <dbReference type="ChEBI" id="CHEBI:83143"/>
        <dbReference type="EC" id="2.1.2.10"/>
    </reaction>
</comment>
<dbReference type="InterPro" id="IPR029043">
    <property type="entry name" value="GcvT/YgfZ_C"/>
</dbReference>
<dbReference type="InterPro" id="IPR028896">
    <property type="entry name" value="GcvT/YgfZ/DmdA"/>
</dbReference>
<evidence type="ECO:0000256" key="6">
    <source>
        <dbReference type="ARBA" id="ARBA00047665"/>
    </source>
</evidence>
<dbReference type="EMBL" id="CP000103">
    <property type="protein sequence ID" value="ABB73522.1"/>
    <property type="molecule type" value="Genomic_DNA"/>
</dbReference>
<reference evidence="12" key="1">
    <citation type="submission" date="2005-08" db="EMBL/GenBank/DDBJ databases">
        <title>Complete sequence of chromosome 1 of Nitrosospira multiformis ATCC 25196.</title>
        <authorList>
            <person name="Copeland A."/>
            <person name="Lucas S."/>
            <person name="Lapidus A."/>
            <person name="Barry K."/>
            <person name="Detter J.C."/>
            <person name="Glavina T."/>
            <person name="Hammon N."/>
            <person name="Israni S."/>
            <person name="Pitluck S."/>
            <person name="Chain P."/>
            <person name="Malfatti S."/>
            <person name="Shin M."/>
            <person name="Vergez L."/>
            <person name="Schmutz J."/>
            <person name="Larimer F."/>
            <person name="Land M."/>
            <person name="Hauser L."/>
            <person name="Kyrpides N."/>
            <person name="Lykidis A."/>
            <person name="Richardson P."/>
        </authorList>
    </citation>
    <scope>NUCLEOTIDE SEQUENCE [LARGE SCALE GENOMIC DNA]</scope>
    <source>
        <strain evidence="12">ATCC 25196 / NCIMB 11849 / C 71</strain>
    </source>
</reference>
<dbReference type="Gene3D" id="2.40.30.110">
    <property type="entry name" value="Aminomethyltransferase beta-barrel domains"/>
    <property type="match status" value="1"/>
</dbReference>
<dbReference type="HAMAP" id="MF_00259">
    <property type="entry name" value="GcvT"/>
    <property type="match status" value="1"/>
</dbReference>